<evidence type="ECO:0000313" key="3">
    <source>
        <dbReference type="Proteomes" id="UP001142489"/>
    </source>
</evidence>
<comment type="caution">
    <text evidence="2">The sequence shown here is derived from an EMBL/GenBank/DDBJ whole genome shotgun (WGS) entry which is preliminary data.</text>
</comment>
<dbReference type="OrthoDB" id="1938591at2759"/>
<dbReference type="AlphaFoldDB" id="A0A9Q1B350"/>
<evidence type="ECO:0000256" key="1">
    <source>
        <dbReference type="SAM" id="MobiDB-lite"/>
    </source>
</evidence>
<reference evidence="2" key="1">
    <citation type="journal article" date="2023" name="DNA Res.">
        <title>Chromosome-level genome assembly of Phrynocephalus forsythii using third-generation DNA sequencing and Hi-C analysis.</title>
        <authorList>
            <person name="Qi Y."/>
            <person name="Zhao W."/>
            <person name="Zhao Y."/>
            <person name="Niu C."/>
            <person name="Cao S."/>
            <person name="Zhang Y."/>
        </authorList>
    </citation>
    <scope>NUCLEOTIDE SEQUENCE</scope>
    <source>
        <tissue evidence="2">Muscle</tissue>
    </source>
</reference>
<dbReference type="EMBL" id="JAPFRF010000005">
    <property type="protein sequence ID" value="KAJ7332266.1"/>
    <property type="molecule type" value="Genomic_DNA"/>
</dbReference>
<feature type="region of interest" description="Disordered" evidence="1">
    <location>
        <begin position="240"/>
        <end position="341"/>
    </location>
</feature>
<keyword evidence="3" id="KW-1185">Reference proteome</keyword>
<organism evidence="2 3">
    <name type="scientific">Phrynocephalus forsythii</name>
    <dbReference type="NCBI Taxonomy" id="171643"/>
    <lineage>
        <taxon>Eukaryota</taxon>
        <taxon>Metazoa</taxon>
        <taxon>Chordata</taxon>
        <taxon>Craniata</taxon>
        <taxon>Vertebrata</taxon>
        <taxon>Euteleostomi</taxon>
        <taxon>Lepidosauria</taxon>
        <taxon>Squamata</taxon>
        <taxon>Bifurcata</taxon>
        <taxon>Unidentata</taxon>
        <taxon>Episquamata</taxon>
        <taxon>Toxicofera</taxon>
        <taxon>Iguania</taxon>
        <taxon>Acrodonta</taxon>
        <taxon>Agamidae</taxon>
        <taxon>Agaminae</taxon>
        <taxon>Phrynocephalus</taxon>
    </lineage>
</organism>
<name>A0A9Q1B350_9SAUR</name>
<evidence type="ECO:0000313" key="2">
    <source>
        <dbReference type="EMBL" id="KAJ7332266.1"/>
    </source>
</evidence>
<sequence>MEAGRQTGGWMANWHLEGWRLEDWHWSRWMEGRLAPGADGWKADWHLERMDGRQTGTWSGWMGGRLAPGADGWEADWHLERMDGRQTGTWSGWMGGRLAPGVDGWKADWHLERRDGRQRQTGSWTERMDERDAAHFLWKLQDVEEKQGFVTLLVMKGRPGGCLSVTNGLEIPEPQAANSCHGNCRAHSCSETYKQLFSSFCVNGTHGIMSPLAKKMLLAQVSKAEALSCHGKHLSHCPAYKKTRKRDISGPDPETGTWLSSHCQKQAPKKVEVVEGGPSGSSQSAKGKEGPLKVLLKDNHHPPQKAEDGSSGGRTSMVPPVFSGSSYASRSDVPKPGSCHHPCGPMESSPALWDAPGLSLPSYLVFFTPVAGEDFRAIIIANWHLERMDKADWHLERMDGRQTGTWSGWMEGRLAPVADGWKADWHLERMDGRQTGTWSGWMGGRLAPGADGWEADWHLERMDGRQTGTWSGWMGGRLAPGADGWEADWHLERMDGRQTGTWSGMEAGRQTEWMDGKQTGTWSGMEAGRQMEWMDGRQTGLAAWPDVAGQVGRQSGTWTGIGG</sequence>
<gene>
    <name evidence="2" type="ORF">JRQ81_014446</name>
</gene>
<dbReference type="Proteomes" id="UP001142489">
    <property type="component" value="Unassembled WGS sequence"/>
</dbReference>
<proteinExistence type="predicted"/>
<protein>
    <submittedName>
        <fullName evidence="2">Uncharacterized protein</fullName>
    </submittedName>
</protein>
<accession>A0A9Q1B350</accession>
<feature type="compositionally biased region" description="Basic and acidic residues" evidence="1">
    <location>
        <begin position="286"/>
        <end position="308"/>
    </location>
</feature>